<evidence type="ECO:0000256" key="3">
    <source>
        <dbReference type="ARBA" id="ARBA00023239"/>
    </source>
</evidence>
<name>A0A329MPC9_9BACL</name>
<dbReference type="GO" id="GO:0008124">
    <property type="term" value="F:4-alpha-hydroxytetrahydrobiopterin dehydratase activity"/>
    <property type="evidence" value="ECO:0007669"/>
    <property type="project" value="UniProtKB-UniRule"/>
</dbReference>
<protein>
    <recommendedName>
        <fullName evidence="4">Putative pterin-4-alpha-carbinolamine dehydratase</fullName>
        <shortName evidence="4">PHS</shortName>
        <ecNumber evidence="4">4.2.1.96</ecNumber>
    </recommendedName>
    <alternativeName>
        <fullName evidence="4">4-alpha-hydroxy-tetrahydropterin dehydratase</fullName>
    </alternativeName>
    <alternativeName>
        <fullName evidence="4">Pterin carbinolamine dehydratase</fullName>
        <shortName evidence="4">PCD</shortName>
    </alternativeName>
</protein>
<dbReference type="PANTHER" id="PTHR12599:SF0">
    <property type="entry name" value="PTERIN-4-ALPHA-CARBINOLAMINE DEHYDRATASE"/>
    <property type="match status" value="1"/>
</dbReference>
<evidence type="ECO:0000313" key="5">
    <source>
        <dbReference type="EMBL" id="RAV21735.1"/>
    </source>
</evidence>
<accession>A0A329MPC9</accession>
<dbReference type="GO" id="GO:0006729">
    <property type="term" value="P:tetrahydrobiopterin biosynthetic process"/>
    <property type="evidence" value="ECO:0007669"/>
    <property type="project" value="InterPro"/>
</dbReference>
<dbReference type="RefSeq" id="WP_113030049.1">
    <property type="nucleotide sequence ID" value="NZ_QMFB01000003.1"/>
</dbReference>
<evidence type="ECO:0000256" key="1">
    <source>
        <dbReference type="ARBA" id="ARBA00001554"/>
    </source>
</evidence>
<organism evidence="5 6">
    <name type="scientific">Paenibacillus contaminans</name>
    <dbReference type="NCBI Taxonomy" id="450362"/>
    <lineage>
        <taxon>Bacteria</taxon>
        <taxon>Bacillati</taxon>
        <taxon>Bacillota</taxon>
        <taxon>Bacilli</taxon>
        <taxon>Bacillales</taxon>
        <taxon>Paenibacillaceae</taxon>
        <taxon>Paenibacillus</taxon>
    </lineage>
</organism>
<dbReference type="NCBIfam" id="NF002017">
    <property type="entry name" value="PRK00823.1-2"/>
    <property type="match status" value="1"/>
</dbReference>
<dbReference type="Proteomes" id="UP000250369">
    <property type="component" value="Unassembled WGS sequence"/>
</dbReference>
<dbReference type="InterPro" id="IPR036428">
    <property type="entry name" value="PCD_sf"/>
</dbReference>
<proteinExistence type="inferred from homology"/>
<dbReference type="EC" id="4.2.1.96" evidence="4"/>
<comment type="caution">
    <text evidence="5">The sequence shown here is derived from an EMBL/GenBank/DDBJ whole genome shotgun (WGS) entry which is preliminary data.</text>
</comment>
<keyword evidence="6" id="KW-1185">Reference proteome</keyword>
<comment type="catalytic activity">
    <reaction evidence="1 4">
        <text>(4aS,6R)-4a-hydroxy-L-erythro-5,6,7,8-tetrahydrobiopterin = (6R)-L-erythro-6,7-dihydrobiopterin + H2O</text>
        <dbReference type="Rhea" id="RHEA:11920"/>
        <dbReference type="ChEBI" id="CHEBI:15377"/>
        <dbReference type="ChEBI" id="CHEBI:15642"/>
        <dbReference type="ChEBI" id="CHEBI:43120"/>
        <dbReference type="EC" id="4.2.1.96"/>
    </reaction>
</comment>
<comment type="similarity">
    <text evidence="2 4">Belongs to the pterin-4-alpha-carbinolamine dehydratase family.</text>
</comment>
<evidence type="ECO:0000256" key="2">
    <source>
        <dbReference type="ARBA" id="ARBA00006472"/>
    </source>
</evidence>
<dbReference type="AlphaFoldDB" id="A0A329MPC9"/>
<dbReference type="SUPFAM" id="SSF55248">
    <property type="entry name" value="PCD-like"/>
    <property type="match status" value="1"/>
</dbReference>
<evidence type="ECO:0000313" key="6">
    <source>
        <dbReference type="Proteomes" id="UP000250369"/>
    </source>
</evidence>
<dbReference type="EMBL" id="QMFB01000003">
    <property type="protein sequence ID" value="RAV21735.1"/>
    <property type="molecule type" value="Genomic_DNA"/>
</dbReference>
<keyword evidence="3 4" id="KW-0456">Lyase</keyword>
<dbReference type="OrthoDB" id="9800108at2"/>
<evidence type="ECO:0000256" key="4">
    <source>
        <dbReference type="HAMAP-Rule" id="MF_00434"/>
    </source>
</evidence>
<sequence length="95" mass="10537">MSKLSAEQIAVYLRKLQSWKFENSALHKTYRLPSFAASIRFVQQIAAAAESANHHPDLYIRSDRVTVSLTTHDANGVTGKDFSLAQQIDSISSSL</sequence>
<dbReference type="Gene3D" id="3.30.1360.20">
    <property type="entry name" value="Transcriptional coactivator/pterin dehydratase"/>
    <property type="match status" value="1"/>
</dbReference>
<dbReference type="CDD" id="cd00488">
    <property type="entry name" value="PCD_DCoH"/>
    <property type="match status" value="1"/>
</dbReference>
<dbReference type="HAMAP" id="MF_00434">
    <property type="entry name" value="Pterin_4_alpha"/>
    <property type="match status" value="1"/>
</dbReference>
<gene>
    <name evidence="5" type="ORF">DQG23_06630</name>
</gene>
<dbReference type="PANTHER" id="PTHR12599">
    <property type="entry name" value="PTERIN-4-ALPHA-CARBINOLAMINE DEHYDRATASE"/>
    <property type="match status" value="1"/>
</dbReference>
<reference evidence="5 6" key="1">
    <citation type="journal article" date="2009" name="Int. J. Syst. Evol. Microbiol.">
        <title>Paenibacillus contaminans sp. nov., isolated from a contaminated laboratory plate.</title>
        <authorList>
            <person name="Chou J.H."/>
            <person name="Lee J.H."/>
            <person name="Lin M.C."/>
            <person name="Chang P.S."/>
            <person name="Arun A.B."/>
            <person name="Young C.C."/>
            <person name="Chen W.M."/>
        </authorList>
    </citation>
    <scope>NUCLEOTIDE SEQUENCE [LARGE SCALE GENOMIC DNA]</scope>
    <source>
        <strain evidence="5 6">CKOBP-6</strain>
    </source>
</reference>
<dbReference type="Pfam" id="PF01329">
    <property type="entry name" value="Pterin_4a"/>
    <property type="match status" value="1"/>
</dbReference>
<dbReference type="InterPro" id="IPR001533">
    <property type="entry name" value="Pterin_deHydtase"/>
</dbReference>